<dbReference type="EMBL" id="JAYMYR010000001">
    <property type="protein sequence ID" value="KAK7382095.1"/>
    <property type="molecule type" value="Genomic_DNA"/>
</dbReference>
<dbReference type="PANTHER" id="PTHR31900">
    <property type="entry name" value="F-BOX/RNI SUPERFAMILY PROTEIN-RELATED"/>
    <property type="match status" value="1"/>
</dbReference>
<keyword evidence="4" id="KW-1185">Reference proteome</keyword>
<name>A0AAN9NZ43_PHACN</name>
<dbReference type="InterPro" id="IPR001810">
    <property type="entry name" value="F-box_dom"/>
</dbReference>
<comment type="caution">
    <text evidence="3">The sequence shown here is derived from an EMBL/GenBank/DDBJ whole genome shotgun (WGS) entry which is preliminary data.</text>
</comment>
<dbReference type="SUPFAM" id="SSF81383">
    <property type="entry name" value="F-box domain"/>
    <property type="match status" value="1"/>
</dbReference>
<evidence type="ECO:0000313" key="4">
    <source>
        <dbReference type="Proteomes" id="UP001374584"/>
    </source>
</evidence>
<dbReference type="InterPro" id="IPR055411">
    <property type="entry name" value="LRR_FXL15/At3g58940/PEG3-like"/>
</dbReference>
<dbReference type="InterPro" id="IPR036047">
    <property type="entry name" value="F-box-like_dom_sf"/>
</dbReference>
<sequence length="371" mass="42779">MVGIMNKNKREEGEDRINELTDDVLCHILSFLTTKEATVTSLLSRRWSLLYSMLPSLHIHCSNSKPIIQHYSDVDIFVAKHTPQNITAFHLHCDTPDDCCAHYADEWVSAVVAKKVQNIDISFCYSDEIMLYFNTLFTSSTLVTLNITGSFNLHIPSSVHLPNLNTLNLRVHSCSPISNLCKLISESPALKQFYHRPNCFGSHLDEMKIVLNSGQIQVFYSNWLCNLFIESDGDYDFISDVLALRTWPKIVRVKAYVTVHFEATSFVDRILGGLRNVERLYMKYFRERVMPSHSLPQFNNLVELRLVLRRNDSLFDQFPTKCPKLKVLEFNIMDDLCCITYQFNVRDAVTQNDLSVVRFQPRFPQAPTLPL</sequence>
<dbReference type="Gene3D" id="1.20.1280.50">
    <property type="match status" value="1"/>
</dbReference>
<dbReference type="InterPro" id="IPR053781">
    <property type="entry name" value="F-box_AtFBL13-like"/>
</dbReference>
<dbReference type="InterPro" id="IPR050232">
    <property type="entry name" value="FBL13/AtMIF1-like"/>
</dbReference>
<dbReference type="CDD" id="cd22160">
    <property type="entry name" value="F-box_AtFBL13-like"/>
    <property type="match status" value="1"/>
</dbReference>
<protein>
    <recommendedName>
        <fullName evidence="5">F-box domain-containing protein</fullName>
    </recommendedName>
</protein>
<dbReference type="PANTHER" id="PTHR31900:SF34">
    <property type="entry name" value="EMB|CAB62440.1-RELATED"/>
    <property type="match status" value="1"/>
</dbReference>
<evidence type="ECO:0000259" key="2">
    <source>
        <dbReference type="Pfam" id="PF24758"/>
    </source>
</evidence>
<gene>
    <name evidence="3" type="ORF">VNO80_00796</name>
</gene>
<organism evidence="3 4">
    <name type="scientific">Phaseolus coccineus</name>
    <name type="common">Scarlet runner bean</name>
    <name type="synonym">Phaseolus multiflorus</name>
    <dbReference type="NCBI Taxonomy" id="3886"/>
    <lineage>
        <taxon>Eukaryota</taxon>
        <taxon>Viridiplantae</taxon>
        <taxon>Streptophyta</taxon>
        <taxon>Embryophyta</taxon>
        <taxon>Tracheophyta</taxon>
        <taxon>Spermatophyta</taxon>
        <taxon>Magnoliopsida</taxon>
        <taxon>eudicotyledons</taxon>
        <taxon>Gunneridae</taxon>
        <taxon>Pentapetalae</taxon>
        <taxon>rosids</taxon>
        <taxon>fabids</taxon>
        <taxon>Fabales</taxon>
        <taxon>Fabaceae</taxon>
        <taxon>Papilionoideae</taxon>
        <taxon>50 kb inversion clade</taxon>
        <taxon>NPAAA clade</taxon>
        <taxon>indigoferoid/millettioid clade</taxon>
        <taxon>Phaseoleae</taxon>
        <taxon>Phaseolus</taxon>
    </lineage>
</organism>
<dbReference type="AlphaFoldDB" id="A0AAN9NZ43"/>
<evidence type="ECO:0008006" key="5">
    <source>
        <dbReference type="Google" id="ProtNLM"/>
    </source>
</evidence>
<feature type="domain" description="F-box/LRR-repeat protein 15/At3g58940/PEG3-like LRR" evidence="2">
    <location>
        <begin position="105"/>
        <end position="215"/>
    </location>
</feature>
<proteinExistence type="predicted"/>
<dbReference type="Proteomes" id="UP001374584">
    <property type="component" value="Unassembled WGS sequence"/>
</dbReference>
<dbReference type="Pfam" id="PF00646">
    <property type="entry name" value="F-box"/>
    <property type="match status" value="1"/>
</dbReference>
<reference evidence="3 4" key="1">
    <citation type="submission" date="2024-01" db="EMBL/GenBank/DDBJ databases">
        <title>The genomes of 5 underutilized Papilionoideae crops provide insights into root nodulation and disease resistanc.</title>
        <authorList>
            <person name="Jiang F."/>
        </authorList>
    </citation>
    <scope>NUCLEOTIDE SEQUENCE [LARGE SCALE GENOMIC DNA]</scope>
    <source>
        <strain evidence="3">JINMINGXINNONG_FW02</strain>
        <tissue evidence="3">Leaves</tissue>
    </source>
</reference>
<dbReference type="SUPFAM" id="SSF52058">
    <property type="entry name" value="L domain-like"/>
    <property type="match status" value="1"/>
</dbReference>
<evidence type="ECO:0000313" key="3">
    <source>
        <dbReference type="EMBL" id="KAK7382095.1"/>
    </source>
</evidence>
<evidence type="ECO:0000259" key="1">
    <source>
        <dbReference type="Pfam" id="PF00646"/>
    </source>
</evidence>
<accession>A0AAN9NZ43</accession>
<feature type="domain" description="F-box" evidence="1">
    <location>
        <begin position="18"/>
        <end position="48"/>
    </location>
</feature>
<dbReference type="Pfam" id="PF24758">
    <property type="entry name" value="LRR_At5g56370"/>
    <property type="match status" value="1"/>
</dbReference>